<evidence type="ECO:0000256" key="1">
    <source>
        <dbReference type="SAM" id="MobiDB-lite"/>
    </source>
</evidence>
<dbReference type="Ensembl" id="ENSSDUT00000014667.1">
    <property type="protein sequence ID" value="ENSSDUP00000014390.1"/>
    <property type="gene ID" value="ENSSDUG00000010503.1"/>
</dbReference>
<accession>A0A3B4U9D9</accession>
<sequence>MAQQEKFIMRVIVSEGDIRKLTMTTRPNTLEDLIGWLKGTLQENYNFVLQYQDPDFNNELCNLEDVSELPDKPTIKIIPMIELVPVTKPVEQPSLCSDASSLADTEILSSSSLDRSVPWPEVFEIPKFSVDVEYRLRQGNLLYLRDGTYLKVTKELKHDILEKLAEVIYAFDAYPKKEDLAAVAQALVETHPCLKEAGSPSGCVGWKNSLKFKVGNYRAKMCKLGRLDVTVNSGKRGRYSTNGDPPNKDIKKPRKGEINFLPQYPEGLDDRNLEAARQVLVNEMMKAKPNGSLIKKEMDMTFALRRKEVVTDKPAITQIVQRWPALFSESQVCMPVLSIYKYSIQWLTLCDPNRVVLRVINVFHLTMGLYMLGYVLCFQVCYEFTRVVGKNLKENFFEALDRFSPNLMDFFRKKRGLSGQLLTDLLRQTKTTEPTDIRCLCLRGLPVVLGDDPSAFFKTCSVSN</sequence>
<name>A0A3B4U9D9_SERDU</name>
<reference evidence="2" key="1">
    <citation type="submission" date="2025-08" db="UniProtKB">
        <authorList>
            <consortium name="Ensembl"/>
        </authorList>
    </citation>
    <scope>IDENTIFICATION</scope>
</reference>
<feature type="region of interest" description="Disordered" evidence="1">
    <location>
        <begin position="235"/>
        <end position="254"/>
    </location>
</feature>
<dbReference type="PANTHER" id="PTHR31025">
    <property type="entry name" value="SI:CH211-196P9.1-RELATED"/>
    <property type="match status" value="1"/>
</dbReference>
<dbReference type="PANTHER" id="PTHR31025:SF19">
    <property type="entry name" value="SI:CH73-42K18.1-RELATED"/>
    <property type="match status" value="1"/>
</dbReference>
<evidence type="ECO:0008006" key="4">
    <source>
        <dbReference type="Google" id="ProtNLM"/>
    </source>
</evidence>
<dbReference type="AlphaFoldDB" id="A0A3B4U9D9"/>
<proteinExistence type="predicted"/>
<dbReference type="GeneTree" id="ENSGT00950000182912"/>
<evidence type="ECO:0000313" key="2">
    <source>
        <dbReference type="Ensembl" id="ENSSDUP00000014390.1"/>
    </source>
</evidence>
<keyword evidence="3" id="KW-1185">Reference proteome</keyword>
<evidence type="ECO:0000313" key="3">
    <source>
        <dbReference type="Proteomes" id="UP000261420"/>
    </source>
</evidence>
<protein>
    <recommendedName>
        <fullName evidence="4">PB1 domain-containing protein</fullName>
    </recommendedName>
</protein>
<organism evidence="2 3">
    <name type="scientific">Seriola dumerili</name>
    <name type="common">Greater amberjack</name>
    <name type="synonym">Caranx dumerili</name>
    <dbReference type="NCBI Taxonomy" id="41447"/>
    <lineage>
        <taxon>Eukaryota</taxon>
        <taxon>Metazoa</taxon>
        <taxon>Chordata</taxon>
        <taxon>Craniata</taxon>
        <taxon>Vertebrata</taxon>
        <taxon>Euteleostomi</taxon>
        <taxon>Actinopterygii</taxon>
        <taxon>Neopterygii</taxon>
        <taxon>Teleostei</taxon>
        <taxon>Neoteleostei</taxon>
        <taxon>Acanthomorphata</taxon>
        <taxon>Carangaria</taxon>
        <taxon>Carangiformes</taxon>
        <taxon>Carangidae</taxon>
        <taxon>Seriola</taxon>
    </lineage>
</organism>
<dbReference type="Proteomes" id="UP000261420">
    <property type="component" value="Unplaced"/>
</dbReference>
<dbReference type="OMA" id="STTRCCG"/>
<reference evidence="2" key="2">
    <citation type="submission" date="2025-09" db="UniProtKB">
        <authorList>
            <consortium name="Ensembl"/>
        </authorList>
    </citation>
    <scope>IDENTIFICATION</scope>
</reference>